<organism evidence="1 2">
    <name type="scientific">Dreissena polymorpha</name>
    <name type="common">Zebra mussel</name>
    <name type="synonym">Mytilus polymorpha</name>
    <dbReference type="NCBI Taxonomy" id="45954"/>
    <lineage>
        <taxon>Eukaryota</taxon>
        <taxon>Metazoa</taxon>
        <taxon>Spiralia</taxon>
        <taxon>Lophotrochozoa</taxon>
        <taxon>Mollusca</taxon>
        <taxon>Bivalvia</taxon>
        <taxon>Autobranchia</taxon>
        <taxon>Heteroconchia</taxon>
        <taxon>Euheterodonta</taxon>
        <taxon>Imparidentia</taxon>
        <taxon>Neoheterodontei</taxon>
        <taxon>Myida</taxon>
        <taxon>Dreissenoidea</taxon>
        <taxon>Dreissenidae</taxon>
        <taxon>Dreissena</taxon>
    </lineage>
</organism>
<dbReference type="AlphaFoldDB" id="A0A9D4MKK1"/>
<protein>
    <submittedName>
        <fullName evidence="1">Uncharacterized protein</fullName>
    </submittedName>
</protein>
<keyword evidence="2" id="KW-1185">Reference proteome</keyword>
<accession>A0A9D4MKK1</accession>
<dbReference type="EMBL" id="JAIWYP010000001">
    <property type="protein sequence ID" value="KAH3877699.1"/>
    <property type="molecule type" value="Genomic_DNA"/>
</dbReference>
<proteinExistence type="predicted"/>
<reference evidence="1" key="1">
    <citation type="journal article" date="2019" name="bioRxiv">
        <title>The Genome of the Zebra Mussel, Dreissena polymorpha: A Resource for Invasive Species Research.</title>
        <authorList>
            <person name="McCartney M.A."/>
            <person name="Auch B."/>
            <person name="Kono T."/>
            <person name="Mallez S."/>
            <person name="Zhang Y."/>
            <person name="Obille A."/>
            <person name="Becker A."/>
            <person name="Abrahante J.E."/>
            <person name="Garbe J."/>
            <person name="Badalamenti J.P."/>
            <person name="Herman A."/>
            <person name="Mangelson H."/>
            <person name="Liachko I."/>
            <person name="Sullivan S."/>
            <person name="Sone E.D."/>
            <person name="Koren S."/>
            <person name="Silverstein K.A.T."/>
            <person name="Beckman K.B."/>
            <person name="Gohl D.M."/>
        </authorList>
    </citation>
    <scope>NUCLEOTIDE SEQUENCE</scope>
    <source>
        <strain evidence="1">Duluth1</strain>
        <tissue evidence="1">Whole animal</tissue>
    </source>
</reference>
<dbReference type="Proteomes" id="UP000828390">
    <property type="component" value="Unassembled WGS sequence"/>
</dbReference>
<sequence>MSKFHEDNVSSRLFTSFHFIHIKKTAPPPGAHVFPLITTIFKLVRDIHIASLFYDINKGKKNGGHVFLPIQTIFELNCRIQFAHLRGKNILVNSHVIQLTGTIFELNSRIKETNVLSKFHENWAKNVTSTVFTCFHYIHIDKNAPPTGSHVFSPIPTIFKLVRDINKTNVLTNFHDDLATIVTSRVFTRENCHYIHIEKNAPPSGGHVFSPISTIIELVRLINRTNVLTNFHDDWAKIVTSRVFTRENCHYIHIEKNAPPSGGHNLTNFHDDWAKIVTSRVFTRKTAPPTGGHVVQRIGTTFKLNQDIIKTNILTNFELGRDFIGTKLLYKFHEGGTKNQMLTDGRTYDGQRPVRKAHLSNQDTNVLTKFHEDWETELNKTRVLTRFYYSRIRKNAPPHWKPYIIETNLLTKFHEDWTINVASRVFTRKNAAPLGSHVFQAKATIFELIQDIIGTTLQTKFHENRTINVTSRVLTRKLTPPLAAMLFLPIRTIFELNCHIKKTHVLTKFHWTENVTSRVFRCFHYIHIEKTAPPPGGHVFSPIWTIFELLSVYKENCPAHWRPYIIKTNILTNFELGRDFIGAKLLTKFHEDGTRNVASRVFTSKCLRTDGRTYDGQRPVRKAHLSNQKKNVLTKVHEDWATELSLPIVIYGIIFKLIQDIIGMNVLTKFHKDRTINVASIVKNDPPLGSHFHEDWTINETCPAQPTGIIFELIQDIIGINLLTKFHEDWAINVVSRVFTRFYYRHISHVFQANVTIFELIHDIIKTNLLTEIS</sequence>
<gene>
    <name evidence="1" type="ORF">DPMN_001575</name>
</gene>
<reference evidence="1" key="2">
    <citation type="submission" date="2020-11" db="EMBL/GenBank/DDBJ databases">
        <authorList>
            <person name="McCartney M.A."/>
            <person name="Auch B."/>
            <person name="Kono T."/>
            <person name="Mallez S."/>
            <person name="Becker A."/>
            <person name="Gohl D.M."/>
            <person name="Silverstein K.A.T."/>
            <person name="Koren S."/>
            <person name="Bechman K.B."/>
            <person name="Herman A."/>
            <person name="Abrahante J.E."/>
            <person name="Garbe J."/>
        </authorList>
    </citation>
    <scope>NUCLEOTIDE SEQUENCE</scope>
    <source>
        <strain evidence="1">Duluth1</strain>
        <tissue evidence="1">Whole animal</tissue>
    </source>
</reference>
<evidence type="ECO:0000313" key="2">
    <source>
        <dbReference type="Proteomes" id="UP000828390"/>
    </source>
</evidence>
<comment type="caution">
    <text evidence="1">The sequence shown here is derived from an EMBL/GenBank/DDBJ whole genome shotgun (WGS) entry which is preliminary data.</text>
</comment>
<name>A0A9D4MKK1_DREPO</name>
<evidence type="ECO:0000313" key="1">
    <source>
        <dbReference type="EMBL" id="KAH3877699.1"/>
    </source>
</evidence>